<name>A0AAV4QLG7_CAEEX</name>
<sequence length="80" mass="9320">METAHHCLWVFKTLRNTSYANEAIKNLKRPLEHLLVTLLNPHKELGLQAAVVRPARSFREGLPEIYGMFLLFRKKCLFAK</sequence>
<evidence type="ECO:0000313" key="1">
    <source>
        <dbReference type="EMBL" id="GIY09027.1"/>
    </source>
</evidence>
<dbReference type="AlphaFoldDB" id="A0AAV4QLG7"/>
<organism evidence="1 2">
    <name type="scientific">Caerostris extrusa</name>
    <name type="common">Bark spider</name>
    <name type="synonym">Caerostris bankana</name>
    <dbReference type="NCBI Taxonomy" id="172846"/>
    <lineage>
        <taxon>Eukaryota</taxon>
        <taxon>Metazoa</taxon>
        <taxon>Ecdysozoa</taxon>
        <taxon>Arthropoda</taxon>
        <taxon>Chelicerata</taxon>
        <taxon>Arachnida</taxon>
        <taxon>Araneae</taxon>
        <taxon>Araneomorphae</taxon>
        <taxon>Entelegynae</taxon>
        <taxon>Araneoidea</taxon>
        <taxon>Araneidae</taxon>
        <taxon>Caerostris</taxon>
    </lineage>
</organism>
<protein>
    <submittedName>
        <fullName evidence="1">Uncharacterized protein</fullName>
    </submittedName>
</protein>
<accession>A0AAV4QLG7</accession>
<comment type="caution">
    <text evidence="1">The sequence shown here is derived from an EMBL/GenBank/DDBJ whole genome shotgun (WGS) entry which is preliminary data.</text>
</comment>
<keyword evidence="2" id="KW-1185">Reference proteome</keyword>
<reference evidence="1 2" key="1">
    <citation type="submission" date="2021-06" db="EMBL/GenBank/DDBJ databases">
        <title>Caerostris extrusa draft genome.</title>
        <authorList>
            <person name="Kono N."/>
            <person name="Arakawa K."/>
        </authorList>
    </citation>
    <scope>NUCLEOTIDE SEQUENCE [LARGE SCALE GENOMIC DNA]</scope>
</reference>
<dbReference type="EMBL" id="BPLR01006326">
    <property type="protein sequence ID" value="GIY09027.1"/>
    <property type="molecule type" value="Genomic_DNA"/>
</dbReference>
<dbReference type="Proteomes" id="UP001054945">
    <property type="component" value="Unassembled WGS sequence"/>
</dbReference>
<proteinExistence type="predicted"/>
<gene>
    <name evidence="1" type="ORF">CEXT_337651</name>
</gene>
<evidence type="ECO:0000313" key="2">
    <source>
        <dbReference type="Proteomes" id="UP001054945"/>
    </source>
</evidence>